<dbReference type="Gene3D" id="2.160.20.70">
    <property type="match status" value="1"/>
</dbReference>
<dbReference type="SUPFAM" id="SSF69340">
    <property type="entry name" value="C-terminal domain of adenylylcyclase associated protein"/>
    <property type="match status" value="1"/>
</dbReference>
<feature type="domain" description="C-CAP/cofactor C-like" evidence="2">
    <location>
        <begin position="11"/>
        <end position="147"/>
    </location>
</feature>
<dbReference type="Pfam" id="PF08603">
    <property type="entry name" value="CAP_C"/>
    <property type="match status" value="1"/>
</dbReference>
<proteinExistence type="predicted"/>
<organism evidence="3 4">
    <name type="scientific">Diversispora epigaea</name>
    <dbReference type="NCBI Taxonomy" id="1348612"/>
    <lineage>
        <taxon>Eukaryota</taxon>
        <taxon>Fungi</taxon>
        <taxon>Fungi incertae sedis</taxon>
        <taxon>Mucoromycota</taxon>
        <taxon>Glomeromycotina</taxon>
        <taxon>Glomeromycetes</taxon>
        <taxon>Diversisporales</taxon>
        <taxon>Diversisporaceae</taxon>
        <taxon>Diversispora</taxon>
    </lineage>
</organism>
<dbReference type="Proteomes" id="UP000266861">
    <property type="component" value="Unassembled WGS sequence"/>
</dbReference>
<dbReference type="EMBL" id="PQFF01000435">
    <property type="protein sequence ID" value="RHZ50281.1"/>
    <property type="molecule type" value="Genomic_DNA"/>
</dbReference>
<dbReference type="PROSITE" id="PS51329">
    <property type="entry name" value="C_CAP_COFACTOR_C"/>
    <property type="match status" value="1"/>
</dbReference>
<evidence type="ECO:0000313" key="3">
    <source>
        <dbReference type="EMBL" id="RHZ50281.1"/>
    </source>
</evidence>
<name>A0A397GH56_9GLOM</name>
<dbReference type="InterPro" id="IPR036223">
    <property type="entry name" value="CAP_C_sf"/>
</dbReference>
<dbReference type="GO" id="GO:0003779">
    <property type="term" value="F:actin binding"/>
    <property type="evidence" value="ECO:0007669"/>
    <property type="project" value="InterPro"/>
</dbReference>
<comment type="caution">
    <text evidence="3">The sequence shown here is derived from an EMBL/GenBank/DDBJ whole genome shotgun (WGS) entry which is preliminary data.</text>
</comment>
<keyword evidence="4" id="KW-1185">Reference proteome</keyword>
<reference evidence="3 4" key="1">
    <citation type="submission" date="2018-08" db="EMBL/GenBank/DDBJ databases">
        <title>Genome and evolution of the arbuscular mycorrhizal fungus Diversispora epigaea (formerly Glomus versiforme) and its bacterial endosymbionts.</title>
        <authorList>
            <person name="Sun X."/>
            <person name="Fei Z."/>
            <person name="Harrison M."/>
        </authorList>
    </citation>
    <scope>NUCLEOTIDE SEQUENCE [LARGE SCALE GENOMIC DNA]</scope>
    <source>
        <strain evidence="3 4">IT104</strain>
    </source>
</reference>
<dbReference type="InterPro" id="IPR013912">
    <property type="entry name" value="Adenylate_cyclase-assoc_CAP_C"/>
</dbReference>
<feature type="region of interest" description="Disordered" evidence="1">
    <location>
        <begin position="146"/>
        <end position="170"/>
    </location>
</feature>
<dbReference type="InterPro" id="IPR016098">
    <property type="entry name" value="CAP/MinC_C"/>
</dbReference>
<dbReference type="InterPro" id="IPR017901">
    <property type="entry name" value="C-CAP_CF_C-like"/>
</dbReference>
<accession>A0A397GH56</accession>
<gene>
    <name evidence="3" type="ORF">Glove_502g19</name>
</gene>
<dbReference type="OrthoDB" id="2404391at2759"/>
<evidence type="ECO:0000256" key="1">
    <source>
        <dbReference type="SAM" id="MobiDB-lite"/>
    </source>
</evidence>
<protein>
    <recommendedName>
        <fullName evidence="2">C-CAP/cofactor C-like domain-containing protein</fullName>
    </recommendedName>
</protein>
<sequence>MQQNELDQSIPTLVGNLLRQRKFFVNESSISKCLDASSISSTSTIFLRLCNDIEYIVGSACSKIMIEECKNLVLIVNDKIVTSIIEVWKSENITLKLNTQVQTVQVDQCENVHIQYESIKNFYSVVWNNTKILELKLLEDGEEKHALSTGDIPNEKTNPPNGDKSDKSQDNCPFQYIIRLIDDQLISEELIRAEKGFPTTQREWNDHKNNNP</sequence>
<evidence type="ECO:0000259" key="2">
    <source>
        <dbReference type="PROSITE" id="PS51329"/>
    </source>
</evidence>
<evidence type="ECO:0000313" key="4">
    <source>
        <dbReference type="Proteomes" id="UP000266861"/>
    </source>
</evidence>
<dbReference type="GO" id="GO:0007010">
    <property type="term" value="P:cytoskeleton organization"/>
    <property type="evidence" value="ECO:0007669"/>
    <property type="project" value="InterPro"/>
</dbReference>
<dbReference type="AlphaFoldDB" id="A0A397GH56"/>